<proteinExistence type="predicted"/>
<dbReference type="AlphaFoldDB" id="A0A917KEP7"/>
<evidence type="ECO:0000313" key="2">
    <source>
        <dbReference type="Proteomes" id="UP000661507"/>
    </source>
</evidence>
<gene>
    <name evidence="1" type="ORF">GCM10011320_14220</name>
</gene>
<organism evidence="1 2">
    <name type="scientific">Neoroseomonas lacus</name>
    <dbReference type="NCBI Taxonomy" id="287609"/>
    <lineage>
        <taxon>Bacteria</taxon>
        <taxon>Pseudomonadati</taxon>
        <taxon>Pseudomonadota</taxon>
        <taxon>Alphaproteobacteria</taxon>
        <taxon>Acetobacterales</taxon>
        <taxon>Acetobacteraceae</taxon>
        <taxon>Neoroseomonas</taxon>
    </lineage>
</organism>
<reference evidence="1" key="2">
    <citation type="submission" date="2020-09" db="EMBL/GenBank/DDBJ databases">
        <authorList>
            <person name="Sun Q."/>
            <person name="Zhou Y."/>
        </authorList>
    </citation>
    <scope>NUCLEOTIDE SEQUENCE</scope>
    <source>
        <strain evidence="1">CGMCC 1.3617</strain>
    </source>
</reference>
<protein>
    <recommendedName>
        <fullName evidence="3">CBS domain-containing protein</fullName>
    </recommendedName>
</protein>
<sequence>MVEAHAPEAAFDTIAPLLRKADRALLLAMNAKEAMAVFEDAEVEALAVIDGSESRRVIGLLTASHVLRRYGEEIEKRRQEEVGLV</sequence>
<dbReference type="SUPFAM" id="SSF54631">
    <property type="entry name" value="CBS-domain pair"/>
    <property type="match status" value="1"/>
</dbReference>
<evidence type="ECO:0000313" key="1">
    <source>
        <dbReference type="EMBL" id="GGJ08381.1"/>
    </source>
</evidence>
<dbReference type="InterPro" id="IPR046342">
    <property type="entry name" value="CBS_dom_sf"/>
</dbReference>
<dbReference type="Proteomes" id="UP000661507">
    <property type="component" value="Unassembled WGS sequence"/>
</dbReference>
<comment type="caution">
    <text evidence="1">The sequence shown here is derived from an EMBL/GenBank/DDBJ whole genome shotgun (WGS) entry which is preliminary data.</text>
</comment>
<evidence type="ECO:0008006" key="3">
    <source>
        <dbReference type="Google" id="ProtNLM"/>
    </source>
</evidence>
<keyword evidence="2" id="KW-1185">Reference proteome</keyword>
<accession>A0A917KEP7</accession>
<reference evidence="1" key="1">
    <citation type="journal article" date="2014" name="Int. J. Syst. Evol. Microbiol.">
        <title>Complete genome sequence of Corynebacterium casei LMG S-19264T (=DSM 44701T), isolated from a smear-ripened cheese.</title>
        <authorList>
            <consortium name="US DOE Joint Genome Institute (JGI-PGF)"/>
            <person name="Walter F."/>
            <person name="Albersmeier A."/>
            <person name="Kalinowski J."/>
            <person name="Ruckert C."/>
        </authorList>
    </citation>
    <scope>NUCLEOTIDE SEQUENCE</scope>
    <source>
        <strain evidence="1">CGMCC 1.3617</strain>
    </source>
</reference>
<dbReference type="EMBL" id="BMKW01000003">
    <property type="protein sequence ID" value="GGJ08381.1"/>
    <property type="molecule type" value="Genomic_DNA"/>
</dbReference>
<name>A0A917KEP7_9PROT</name>